<sequence length="483" mass="52792">MIDQQMQQGASADRTPLVVDVDGTLIRTDLLFEAALQLIATQPWNAWKLLSWLAGGKASLKKNLVDTVDPHISSMPLRDETVAAISAAKAQGREVWLASASDHRWVEQIAARIDGVDGVMGSDGITNLAGPNKAAALVERFGHKGFDYIGDHMVDMPVWDAARHAILIAHTGGLERAVKRRFPDVEVIARPRTPIRPYLKAMRPYQWAKNTLVFLPAIAGHSIGDFAVLLAAFMAFWAFSFAASSAYIINDLLDLPGDRDHHRKSRRPFAAAQISIPRGIVMAIGLMAVAIGIAALLPLEFLAILLGYVALTLGYSLFLKRQMLVDVIILGGLYTIRVLGGIAATGEEKSQWLLMFCLFFFLSLAIVKRCSELVARRDAGKSSPPGRGYAINDLAMLLPLGAAAGYASVMVVMLYLSSPQITSLYAHPLRMWLICPLLIYWISRALMLSNRNEMHDDPIIFAITDKVSWLTGVVAAVIIAISI</sequence>
<dbReference type="InterPro" id="IPR023214">
    <property type="entry name" value="HAD_sf"/>
</dbReference>
<proteinExistence type="predicted"/>
<dbReference type="CDD" id="cd13963">
    <property type="entry name" value="PT_UbiA_2"/>
    <property type="match status" value="1"/>
</dbReference>
<feature type="transmembrane region" description="Helical" evidence="6">
    <location>
        <begin position="350"/>
        <end position="367"/>
    </location>
</feature>
<reference evidence="8" key="1">
    <citation type="journal article" date="2019" name="Int. J. Syst. Evol. Microbiol.">
        <title>The Global Catalogue of Microorganisms (GCM) 10K type strain sequencing project: providing services to taxonomists for standard genome sequencing and annotation.</title>
        <authorList>
            <consortium name="The Broad Institute Genomics Platform"/>
            <consortium name="The Broad Institute Genome Sequencing Center for Infectious Disease"/>
            <person name="Wu L."/>
            <person name="Ma J."/>
        </authorList>
    </citation>
    <scope>NUCLEOTIDE SEQUENCE [LARGE SCALE GENOMIC DNA]</scope>
    <source>
        <strain evidence="8">CGMCC 1.12851</strain>
    </source>
</reference>
<accession>A0ABQ1J218</accession>
<keyword evidence="3 6" id="KW-0812">Transmembrane</keyword>
<dbReference type="NCBIfam" id="NF006088">
    <property type="entry name" value="PRK08238.1"/>
    <property type="match status" value="1"/>
</dbReference>
<feature type="transmembrane region" description="Helical" evidence="6">
    <location>
        <begin position="394"/>
        <end position="417"/>
    </location>
</feature>
<protein>
    <submittedName>
        <fullName evidence="7">Membrane protein</fullName>
    </submittedName>
</protein>
<feature type="transmembrane region" description="Helical" evidence="6">
    <location>
        <begin position="301"/>
        <end position="318"/>
    </location>
</feature>
<evidence type="ECO:0000256" key="2">
    <source>
        <dbReference type="ARBA" id="ARBA00022475"/>
    </source>
</evidence>
<evidence type="ECO:0000256" key="5">
    <source>
        <dbReference type="ARBA" id="ARBA00023136"/>
    </source>
</evidence>
<dbReference type="Proteomes" id="UP000614261">
    <property type="component" value="Unassembled WGS sequence"/>
</dbReference>
<evidence type="ECO:0000256" key="3">
    <source>
        <dbReference type="ARBA" id="ARBA00022692"/>
    </source>
</evidence>
<dbReference type="EMBL" id="BMGD01000001">
    <property type="protein sequence ID" value="GGB55405.1"/>
    <property type="molecule type" value="Genomic_DNA"/>
</dbReference>
<dbReference type="InterPro" id="IPR000537">
    <property type="entry name" value="UbiA_prenyltransferase"/>
</dbReference>
<keyword evidence="4 6" id="KW-1133">Transmembrane helix</keyword>
<gene>
    <name evidence="7" type="ORF">GCM10010833_07650</name>
</gene>
<feature type="transmembrane region" description="Helical" evidence="6">
    <location>
        <begin position="270"/>
        <end position="295"/>
    </location>
</feature>
<dbReference type="Gene3D" id="3.40.50.1000">
    <property type="entry name" value="HAD superfamily/HAD-like"/>
    <property type="match status" value="1"/>
</dbReference>
<evidence type="ECO:0000313" key="8">
    <source>
        <dbReference type="Proteomes" id="UP000614261"/>
    </source>
</evidence>
<dbReference type="PANTHER" id="PTHR11048:SF5">
    <property type="entry name" value="DECAPRENYL-PHOSPHATE PHOSPHORIBOSYLTRANSFERASE"/>
    <property type="match status" value="1"/>
</dbReference>
<dbReference type="Pfam" id="PF12710">
    <property type="entry name" value="HAD"/>
    <property type="match status" value="1"/>
</dbReference>
<organism evidence="7 8">
    <name type="scientific">Blastomonas aquatica</name>
    <dbReference type="NCBI Taxonomy" id="1510276"/>
    <lineage>
        <taxon>Bacteria</taxon>
        <taxon>Pseudomonadati</taxon>
        <taxon>Pseudomonadota</taxon>
        <taxon>Alphaproteobacteria</taxon>
        <taxon>Sphingomonadales</taxon>
        <taxon>Sphingomonadaceae</taxon>
        <taxon>Blastomonas</taxon>
    </lineage>
</organism>
<evidence type="ECO:0000256" key="6">
    <source>
        <dbReference type="SAM" id="Phobius"/>
    </source>
</evidence>
<comment type="subcellular location">
    <subcellularLocation>
        <location evidence="1">Membrane</location>
        <topology evidence="1">Multi-pass membrane protein</topology>
    </subcellularLocation>
</comment>
<dbReference type="InterPro" id="IPR039653">
    <property type="entry name" value="Prenyltransferase"/>
</dbReference>
<dbReference type="SUPFAM" id="SSF56784">
    <property type="entry name" value="HAD-like"/>
    <property type="match status" value="1"/>
</dbReference>
<dbReference type="InterPro" id="IPR044878">
    <property type="entry name" value="UbiA_sf"/>
</dbReference>
<dbReference type="PANTHER" id="PTHR11048">
    <property type="entry name" value="PRENYLTRANSFERASES"/>
    <property type="match status" value="1"/>
</dbReference>
<dbReference type="Pfam" id="PF01040">
    <property type="entry name" value="UbiA"/>
    <property type="match status" value="1"/>
</dbReference>
<dbReference type="Gene3D" id="1.10.357.140">
    <property type="entry name" value="UbiA prenyltransferase"/>
    <property type="match status" value="1"/>
</dbReference>
<dbReference type="InterPro" id="IPR036412">
    <property type="entry name" value="HAD-like_sf"/>
</dbReference>
<feature type="transmembrane region" description="Helical" evidence="6">
    <location>
        <begin position="429"/>
        <end position="447"/>
    </location>
</feature>
<keyword evidence="5 6" id="KW-0472">Membrane</keyword>
<evidence type="ECO:0000256" key="1">
    <source>
        <dbReference type="ARBA" id="ARBA00004141"/>
    </source>
</evidence>
<name>A0ABQ1J218_9SPHN</name>
<dbReference type="RefSeq" id="WP_188512995.1">
    <property type="nucleotide sequence ID" value="NZ_BMGD01000001.1"/>
</dbReference>
<comment type="caution">
    <text evidence="7">The sequence shown here is derived from an EMBL/GenBank/DDBJ whole genome shotgun (WGS) entry which is preliminary data.</text>
</comment>
<feature type="transmembrane region" description="Helical" evidence="6">
    <location>
        <begin position="325"/>
        <end position="344"/>
    </location>
</feature>
<feature type="transmembrane region" description="Helical" evidence="6">
    <location>
        <begin position="459"/>
        <end position="481"/>
    </location>
</feature>
<evidence type="ECO:0000313" key="7">
    <source>
        <dbReference type="EMBL" id="GGB55405.1"/>
    </source>
</evidence>
<feature type="transmembrane region" description="Helical" evidence="6">
    <location>
        <begin position="226"/>
        <end position="249"/>
    </location>
</feature>
<evidence type="ECO:0000256" key="4">
    <source>
        <dbReference type="ARBA" id="ARBA00022989"/>
    </source>
</evidence>
<keyword evidence="2" id="KW-1003">Cell membrane</keyword>
<keyword evidence="8" id="KW-1185">Reference proteome</keyword>